<evidence type="ECO:0000313" key="1">
    <source>
        <dbReference type="EMBL" id="GAP44838.1"/>
    </source>
</evidence>
<dbReference type="Proteomes" id="UP000053091">
    <property type="component" value="Unassembled WGS sequence"/>
</dbReference>
<sequence>MLAVRSLILSWLIFLQIIRKAMVYVFDPSGVVLFWYDPFL</sequence>
<name>A0A0S7C5Q4_9BACT</name>
<gene>
    <name evidence="1" type="ORF">TBC1_12649</name>
</gene>
<evidence type="ECO:0000313" key="2">
    <source>
        <dbReference type="Proteomes" id="UP000053091"/>
    </source>
</evidence>
<dbReference type="EMBL" id="DF968183">
    <property type="protein sequence ID" value="GAP44838.1"/>
    <property type="molecule type" value="Genomic_DNA"/>
</dbReference>
<accession>A0A0S7C5Q4</accession>
<protein>
    <submittedName>
        <fullName evidence="1">Uncharacterized protein</fullName>
    </submittedName>
</protein>
<reference evidence="1" key="1">
    <citation type="journal article" date="2015" name="Genome Announc.">
        <title>Draft Genome Sequence of Bacteroidales Strain TBC1, a Novel Isolate from a Methanogenic Wastewater Treatment System.</title>
        <authorList>
            <person name="Tourlousse D.M."/>
            <person name="Matsuura N."/>
            <person name="Sun L."/>
            <person name="Toyonaga M."/>
            <person name="Kuroda K."/>
            <person name="Ohashi A."/>
            <person name="Cruz R."/>
            <person name="Yamaguchi T."/>
            <person name="Sekiguchi Y."/>
        </authorList>
    </citation>
    <scope>NUCLEOTIDE SEQUENCE [LARGE SCALE GENOMIC DNA]</scope>
    <source>
        <strain evidence="1">TBC1</strain>
    </source>
</reference>
<dbReference type="AlphaFoldDB" id="A0A0S7C5Q4"/>
<organism evidence="1">
    <name type="scientific">Lentimicrobium saccharophilum</name>
    <dbReference type="NCBI Taxonomy" id="1678841"/>
    <lineage>
        <taxon>Bacteria</taxon>
        <taxon>Pseudomonadati</taxon>
        <taxon>Bacteroidota</taxon>
        <taxon>Bacteroidia</taxon>
        <taxon>Bacteroidales</taxon>
        <taxon>Lentimicrobiaceae</taxon>
        <taxon>Lentimicrobium</taxon>
    </lineage>
</organism>
<proteinExistence type="predicted"/>
<keyword evidence="2" id="KW-1185">Reference proteome</keyword>